<dbReference type="InterPro" id="IPR038063">
    <property type="entry name" value="Transpep_catalytic_dom"/>
</dbReference>
<dbReference type="EMBL" id="WUUL01000001">
    <property type="protein sequence ID" value="MXQ52642.1"/>
    <property type="molecule type" value="Genomic_DNA"/>
</dbReference>
<dbReference type="PANTHER" id="PTHR30582:SF4">
    <property type="entry name" value="L,D-TRANSPEPTIDASE YQJB-RELATED"/>
    <property type="match status" value="1"/>
</dbReference>
<evidence type="ECO:0000313" key="9">
    <source>
        <dbReference type="Proteomes" id="UP000430692"/>
    </source>
</evidence>
<evidence type="ECO:0000259" key="7">
    <source>
        <dbReference type="PROSITE" id="PS52029"/>
    </source>
</evidence>
<dbReference type="Gene3D" id="2.40.440.10">
    <property type="entry name" value="L,D-transpeptidase catalytic domain-like"/>
    <property type="match status" value="1"/>
</dbReference>
<dbReference type="PANTHER" id="PTHR30582">
    <property type="entry name" value="L,D-TRANSPEPTIDASE"/>
    <property type="match status" value="1"/>
</dbReference>
<dbReference type="PROSITE" id="PS52029">
    <property type="entry name" value="LD_TPASE"/>
    <property type="match status" value="1"/>
</dbReference>
<evidence type="ECO:0000256" key="1">
    <source>
        <dbReference type="ARBA" id="ARBA00004752"/>
    </source>
</evidence>
<keyword evidence="9" id="KW-1185">Reference proteome</keyword>
<dbReference type="Pfam" id="PF03734">
    <property type="entry name" value="YkuD"/>
    <property type="match status" value="1"/>
</dbReference>
<comment type="caution">
    <text evidence="8">The sequence shown here is derived from an EMBL/GenBank/DDBJ whole genome shotgun (WGS) entry which is preliminary data.</text>
</comment>
<dbReference type="NCBIfam" id="NF038080">
    <property type="entry name" value="PG_bind_siph"/>
    <property type="match status" value="1"/>
</dbReference>
<accession>A0A6I4VX90</accession>
<dbReference type="AlphaFoldDB" id="A0A6I4VX90"/>
<evidence type="ECO:0000256" key="2">
    <source>
        <dbReference type="ARBA" id="ARBA00022679"/>
    </source>
</evidence>
<organism evidence="8 9">
    <name type="scientific">Shimazuella alba</name>
    <dbReference type="NCBI Taxonomy" id="2690964"/>
    <lineage>
        <taxon>Bacteria</taxon>
        <taxon>Bacillati</taxon>
        <taxon>Bacillota</taxon>
        <taxon>Bacilli</taxon>
        <taxon>Bacillales</taxon>
        <taxon>Thermoactinomycetaceae</taxon>
        <taxon>Shimazuella</taxon>
    </lineage>
</organism>
<comment type="pathway">
    <text evidence="1 6">Cell wall biogenesis; peptidoglycan biosynthesis.</text>
</comment>
<evidence type="ECO:0000313" key="8">
    <source>
        <dbReference type="EMBL" id="MXQ52642.1"/>
    </source>
</evidence>
<dbReference type="SUPFAM" id="SSF47090">
    <property type="entry name" value="PGBD-like"/>
    <property type="match status" value="1"/>
</dbReference>
<feature type="active site" description="Nucleophile" evidence="6">
    <location>
        <position position="136"/>
    </location>
</feature>
<keyword evidence="3 6" id="KW-0133">Cell shape</keyword>
<dbReference type="GO" id="GO:0071972">
    <property type="term" value="F:peptidoglycan L,D-transpeptidase activity"/>
    <property type="evidence" value="ECO:0007669"/>
    <property type="project" value="TreeGrafter"/>
</dbReference>
<dbReference type="GO" id="GO:0018104">
    <property type="term" value="P:peptidoglycan-protein cross-linking"/>
    <property type="evidence" value="ECO:0007669"/>
    <property type="project" value="TreeGrafter"/>
</dbReference>
<dbReference type="InterPro" id="IPR050979">
    <property type="entry name" value="LD-transpeptidase"/>
</dbReference>
<dbReference type="InterPro" id="IPR036365">
    <property type="entry name" value="PGBD-like_sf"/>
</dbReference>
<dbReference type="GO" id="GO:0005576">
    <property type="term" value="C:extracellular region"/>
    <property type="evidence" value="ECO:0007669"/>
    <property type="project" value="TreeGrafter"/>
</dbReference>
<evidence type="ECO:0000256" key="3">
    <source>
        <dbReference type="ARBA" id="ARBA00022960"/>
    </source>
</evidence>
<dbReference type="GO" id="GO:0008360">
    <property type="term" value="P:regulation of cell shape"/>
    <property type="evidence" value="ECO:0007669"/>
    <property type="project" value="UniProtKB-UniRule"/>
</dbReference>
<dbReference type="InterPro" id="IPR047763">
    <property type="entry name" value="PG_bind_dom_phiBT1-type"/>
</dbReference>
<feature type="domain" description="L,D-TPase catalytic" evidence="7">
    <location>
        <begin position="21"/>
        <end position="160"/>
    </location>
</feature>
<dbReference type="UniPathway" id="UPA00219"/>
<dbReference type="SUPFAM" id="SSF141523">
    <property type="entry name" value="L,D-transpeptidase catalytic domain-like"/>
    <property type="match status" value="1"/>
</dbReference>
<dbReference type="InterPro" id="IPR036366">
    <property type="entry name" value="PGBDSf"/>
</dbReference>
<evidence type="ECO:0000256" key="4">
    <source>
        <dbReference type="ARBA" id="ARBA00022984"/>
    </source>
</evidence>
<sequence>MMAMVIGFTLPYQTDAAAVSYKIEINKTSNKLYLYKNGKVMKVYPVATGANTAKIPTGSKVIPKSATPEGTFPIVVKTVNPQWKNVPGTVNGKPNPDNPLGVRWHGLKVNGDGGNIYGIHGTSNPSSIGKHASAGCIRMQNKDVVELFNIVPLNTAVWIHSGKSDGKWKGNPNVGANSSANYSASYPGKKYFTKGANNKYVYQLGVMLQRTGYGKHYRVGPSNVFTEADRLNVQEFQLAQGWRGTKLGQDADGYPGPETWNRLVKQSGILKVNTSNN</sequence>
<keyword evidence="2" id="KW-0808">Transferase</keyword>
<dbReference type="Gene3D" id="1.10.101.10">
    <property type="entry name" value="PGBD-like superfamily/PGBD"/>
    <property type="match status" value="1"/>
</dbReference>
<proteinExistence type="predicted"/>
<reference evidence="8 9" key="1">
    <citation type="submission" date="2019-12" db="EMBL/GenBank/DDBJ databases">
        <title>Whole-genome analyses of novel actinobacteria.</title>
        <authorList>
            <person name="Sahin N."/>
            <person name="Saygin H."/>
        </authorList>
    </citation>
    <scope>NUCLEOTIDE SEQUENCE [LARGE SCALE GENOMIC DNA]</scope>
    <source>
        <strain evidence="8 9">KC615</strain>
    </source>
</reference>
<evidence type="ECO:0000256" key="5">
    <source>
        <dbReference type="ARBA" id="ARBA00023316"/>
    </source>
</evidence>
<dbReference type="GO" id="GO:0016740">
    <property type="term" value="F:transferase activity"/>
    <property type="evidence" value="ECO:0007669"/>
    <property type="project" value="UniProtKB-KW"/>
</dbReference>
<keyword evidence="4 6" id="KW-0573">Peptidoglycan synthesis</keyword>
<evidence type="ECO:0000256" key="6">
    <source>
        <dbReference type="PROSITE-ProRule" id="PRU01373"/>
    </source>
</evidence>
<dbReference type="CDD" id="cd16913">
    <property type="entry name" value="YkuD_like"/>
    <property type="match status" value="1"/>
</dbReference>
<dbReference type="InterPro" id="IPR005490">
    <property type="entry name" value="LD_TPept_cat_dom"/>
</dbReference>
<feature type="active site" description="Proton donor/acceptor" evidence="6">
    <location>
        <position position="120"/>
    </location>
</feature>
<name>A0A6I4VX90_9BACL</name>
<keyword evidence="5 6" id="KW-0961">Cell wall biogenesis/degradation</keyword>
<dbReference type="Proteomes" id="UP000430692">
    <property type="component" value="Unassembled WGS sequence"/>
</dbReference>
<protein>
    <submittedName>
        <fullName evidence="8">L,D-transpeptidase family protein</fullName>
    </submittedName>
</protein>
<gene>
    <name evidence="8" type="ORF">GSM42_02525</name>
</gene>
<dbReference type="GO" id="GO:0071555">
    <property type="term" value="P:cell wall organization"/>
    <property type="evidence" value="ECO:0007669"/>
    <property type="project" value="UniProtKB-UniRule"/>
</dbReference>